<protein>
    <submittedName>
        <fullName evidence="13">ATPase family AAA domain containing 3A</fullName>
    </submittedName>
</protein>
<evidence type="ECO:0000256" key="9">
    <source>
        <dbReference type="ARBA" id="ARBA00023136"/>
    </source>
</evidence>
<dbReference type="Proteomes" id="UP000007635">
    <property type="component" value="Chromosome XVII"/>
</dbReference>
<evidence type="ECO:0000256" key="10">
    <source>
        <dbReference type="ARBA" id="ARBA00023271"/>
    </source>
</evidence>
<name>A0AAQ4PX09_GASAC</name>
<dbReference type="InterPro" id="IPR003959">
    <property type="entry name" value="ATPase_AAA_core"/>
</dbReference>
<keyword evidence="8" id="KW-0496">Mitochondrion</keyword>
<dbReference type="Ensembl" id="ENSGACT00000068134.1">
    <property type="protein sequence ID" value="ENSGACP00000042743.1"/>
    <property type="gene ID" value="ENSGACG00000001094.2"/>
</dbReference>
<dbReference type="SMART" id="SM00382">
    <property type="entry name" value="AAA"/>
    <property type="match status" value="1"/>
</dbReference>
<comment type="subcellular location">
    <subcellularLocation>
        <location evidence="1">Mitochondrion inner membrane</location>
    </subcellularLocation>
    <subcellularLocation>
        <location evidence="2">Mitochondrion matrix</location>
        <location evidence="2">Mitochondrion nucleoid</location>
    </subcellularLocation>
</comment>
<feature type="domain" description="AAA+ ATPase" evidence="12">
    <location>
        <begin position="110"/>
        <end position="243"/>
    </location>
</feature>
<reference evidence="13" key="3">
    <citation type="submission" date="2025-09" db="UniProtKB">
        <authorList>
            <consortium name="Ensembl"/>
        </authorList>
    </citation>
    <scope>IDENTIFICATION</scope>
</reference>
<accession>A0AAQ4PX09</accession>
<dbReference type="GO" id="GO:0042645">
    <property type="term" value="C:mitochondrial nucleoid"/>
    <property type="evidence" value="ECO:0007669"/>
    <property type="project" value="UniProtKB-SubCell"/>
</dbReference>
<evidence type="ECO:0000256" key="1">
    <source>
        <dbReference type="ARBA" id="ARBA00004273"/>
    </source>
</evidence>
<feature type="region of interest" description="Disordered" evidence="11">
    <location>
        <begin position="386"/>
        <end position="442"/>
    </location>
</feature>
<dbReference type="AlphaFoldDB" id="A0AAQ4PX09"/>
<dbReference type="SUPFAM" id="SSF52540">
    <property type="entry name" value="P-loop containing nucleoside triphosphate hydrolases"/>
    <property type="match status" value="1"/>
</dbReference>
<reference evidence="13" key="2">
    <citation type="submission" date="2025-08" db="UniProtKB">
        <authorList>
            <consortium name="Ensembl"/>
        </authorList>
    </citation>
    <scope>IDENTIFICATION</scope>
</reference>
<feature type="compositionally biased region" description="Basic and acidic residues" evidence="11">
    <location>
        <begin position="415"/>
        <end position="431"/>
    </location>
</feature>
<dbReference type="PANTHER" id="PTHR23075:SF0">
    <property type="entry name" value="ATPASE FAMILY AAA DOMAIN-CONTAINING PROTEIN 3"/>
    <property type="match status" value="1"/>
</dbReference>
<evidence type="ECO:0000313" key="13">
    <source>
        <dbReference type="Ensembl" id="ENSGACP00000042743.1"/>
    </source>
</evidence>
<dbReference type="GO" id="GO:0008270">
    <property type="term" value="F:zinc ion binding"/>
    <property type="evidence" value="ECO:0007669"/>
    <property type="project" value="TreeGrafter"/>
</dbReference>
<dbReference type="GO" id="GO:0016887">
    <property type="term" value="F:ATP hydrolysis activity"/>
    <property type="evidence" value="ECO:0007669"/>
    <property type="project" value="InterPro"/>
</dbReference>
<dbReference type="Pfam" id="PF00004">
    <property type="entry name" value="AAA"/>
    <property type="match status" value="1"/>
</dbReference>
<evidence type="ECO:0000256" key="7">
    <source>
        <dbReference type="ARBA" id="ARBA00023054"/>
    </source>
</evidence>
<dbReference type="GO" id="GO:0005743">
    <property type="term" value="C:mitochondrial inner membrane"/>
    <property type="evidence" value="ECO:0007669"/>
    <property type="project" value="UniProtKB-SubCell"/>
</dbReference>
<keyword evidence="9" id="KW-0472">Membrane</keyword>
<dbReference type="PANTHER" id="PTHR23075">
    <property type="entry name" value="PUTATIVE ATP-ASE"/>
    <property type="match status" value="1"/>
</dbReference>
<dbReference type="CDD" id="cd19512">
    <property type="entry name" value="RecA-like_ATAD3-like"/>
    <property type="match status" value="1"/>
</dbReference>
<dbReference type="Pfam" id="PF12037">
    <property type="entry name" value="ATAD3_N"/>
    <property type="match status" value="1"/>
</dbReference>
<evidence type="ECO:0000256" key="11">
    <source>
        <dbReference type="SAM" id="MobiDB-lite"/>
    </source>
</evidence>
<dbReference type="Gene3D" id="3.40.50.300">
    <property type="entry name" value="P-loop containing nucleotide triphosphate hydrolases"/>
    <property type="match status" value="1"/>
</dbReference>
<comment type="similarity">
    <text evidence="3">Belongs to the AAA ATPase family.</text>
</comment>
<dbReference type="GO" id="GO:0007005">
    <property type="term" value="P:mitochondrion organization"/>
    <property type="evidence" value="ECO:0007669"/>
    <property type="project" value="TreeGrafter"/>
</dbReference>
<dbReference type="InterPro" id="IPR021911">
    <property type="entry name" value="ATAD3_N"/>
</dbReference>
<evidence type="ECO:0000313" key="14">
    <source>
        <dbReference type="Proteomes" id="UP000007635"/>
    </source>
</evidence>
<keyword evidence="6" id="KW-0067">ATP-binding</keyword>
<evidence type="ECO:0000256" key="5">
    <source>
        <dbReference type="ARBA" id="ARBA00022792"/>
    </source>
</evidence>
<dbReference type="InterPro" id="IPR027417">
    <property type="entry name" value="P-loop_NTPase"/>
</dbReference>
<evidence type="ECO:0000256" key="4">
    <source>
        <dbReference type="ARBA" id="ARBA00022741"/>
    </source>
</evidence>
<organism evidence="13 14">
    <name type="scientific">Gasterosteus aculeatus aculeatus</name>
    <name type="common">three-spined stickleback</name>
    <dbReference type="NCBI Taxonomy" id="481459"/>
    <lineage>
        <taxon>Eukaryota</taxon>
        <taxon>Metazoa</taxon>
        <taxon>Chordata</taxon>
        <taxon>Craniata</taxon>
        <taxon>Vertebrata</taxon>
        <taxon>Euteleostomi</taxon>
        <taxon>Actinopterygii</taxon>
        <taxon>Neopterygii</taxon>
        <taxon>Teleostei</taxon>
        <taxon>Neoteleostei</taxon>
        <taxon>Acanthomorphata</taxon>
        <taxon>Eupercaria</taxon>
        <taxon>Perciformes</taxon>
        <taxon>Cottioidei</taxon>
        <taxon>Gasterosteales</taxon>
        <taxon>Gasterosteidae</taxon>
        <taxon>Gasterosteus</taxon>
    </lineage>
</organism>
<dbReference type="InterPro" id="IPR003593">
    <property type="entry name" value="AAA+_ATPase"/>
</dbReference>
<reference evidence="13 14" key="1">
    <citation type="journal article" date="2021" name="G3 (Bethesda)">
        <title>Improved contiguity of the threespine stickleback genome using long-read sequencing.</title>
        <authorList>
            <person name="Nath S."/>
            <person name="Shaw D.E."/>
            <person name="White M.A."/>
        </authorList>
    </citation>
    <scope>NUCLEOTIDE SEQUENCE [LARGE SCALE GENOMIC DNA]</scope>
    <source>
        <strain evidence="13 14">Lake Benthic</strain>
    </source>
</reference>
<evidence type="ECO:0000256" key="8">
    <source>
        <dbReference type="ARBA" id="ARBA00023128"/>
    </source>
</evidence>
<dbReference type="GO" id="GO:0005524">
    <property type="term" value="F:ATP binding"/>
    <property type="evidence" value="ECO:0007669"/>
    <property type="project" value="UniProtKB-KW"/>
</dbReference>
<evidence type="ECO:0000256" key="6">
    <source>
        <dbReference type="ARBA" id="ARBA00022840"/>
    </source>
</evidence>
<evidence type="ECO:0000256" key="3">
    <source>
        <dbReference type="ARBA" id="ARBA00006914"/>
    </source>
</evidence>
<proteinExistence type="inferred from homology"/>
<feature type="compositionally biased region" description="Pro residues" evidence="11">
    <location>
        <begin position="433"/>
        <end position="442"/>
    </location>
</feature>
<keyword evidence="10" id="KW-1135">Mitochondrion nucleoid</keyword>
<keyword evidence="4" id="KW-0547">Nucleotide-binding</keyword>
<keyword evidence="5" id="KW-0999">Mitochondrion inner membrane</keyword>
<keyword evidence="14" id="KW-1185">Reference proteome</keyword>
<keyword evidence="7" id="KW-0175">Coiled coil</keyword>
<sequence>MLFLTVASCKWPKGIRPDRLTLLAVGVYSARNATAVAGRYIEARLGKPSLVRETSRFTVAEAIKHPVKTAKRLKSKPQDALEGVVLSPSLEERVRDIAIATRNTRQNNGLYRNILMYGPPGTGKTLFAKKLAVHSGMDYAIMTGGDVAPMGRDGVTAMHKVFDWAGTSRRGLLLFVDEADAFLRKRSTEKISEDLRSTLNAFLYRTGEQSSKFMLVLASNQPEQFDWAINDRIDEIVNFALPGPDERERLVRLYFDKYVLQPATGGRQRMKLAQFDYGQKCSDIAKRTEGMSGREISKLGVAWQAAAYSSEDGVLTEAMIDARVGDAVKQHLQKMDWLHGDEEPQAKAFTLPPAGATAGGGKMGFNLPLGEASEAQDVIAPFLEVKEEQEGGSVPPPSDINAQPADGQSAPPVGKDCDEAAKVEAKKEDKTGSPPPKDGTPV</sequence>
<evidence type="ECO:0000256" key="2">
    <source>
        <dbReference type="ARBA" id="ARBA00004436"/>
    </source>
</evidence>
<dbReference type="GeneTree" id="ENSGT00730000111059"/>
<evidence type="ECO:0000259" key="12">
    <source>
        <dbReference type="SMART" id="SM00382"/>
    </source>
</evidence>
<dbReference type="FunFam" id="3.40.50.300:FF:000470">
    <property type="entry name" value="ATPase family, AAA domain containing 3A"/>
    <property type="match status" value="1"/>
</dbReference>